<feature type="domain" description="EamA" evidence="7">
    <location>
        <begin position="12"/>
        <end position="144"/>
    </location>
</feature>
<accession>A0A1H4E387</accession>
<evidence type="ECO:0000256" key="3">
    <source>
        <dbReference type="ARBA" id="ARBA00022692"/>
    </source>
</evidence>
<reference evidence="8 9" key="1">
    <citation type="submission" date="2016-10" db="EMBL/GenBank/DDBJ databases">
        <authorList>
            <person name="de Groot N.N."/>
        </authorList>
    </citation>
    <scope>NUCLEOTIDE SEQUENCE [LARGE SCALE GENOMIC DNA]</scope>
    <source>
        <strain evidence="8 9">DSM 15345</strain>
    </source>
</reference>
<feature type="transmembrane region" description="Helical" evidence="6">
    <location>
        <begin position="181"/>
        <end position="205"/>
    </location>
</feature>
<dbReference type="InterPro" id="IPR037185">
    <property type="entry name" value="EmrE-like"/>
</dbReference>
<evidence type="ECO:0000256" key="1">
    <source>
        <dbReference type="ARBA" id="ARBA00004141"/>
    </source>
</evidence>
<dbReference type="Gene3D" id="1.10.3730.20">
    <property type="match status" value="1"/>
</dbReference>
<dbReference type="InterPro" id="IPR000620">
    <property type="entry name" value="EamA_dom"/>
</dbReference>
<keyword evidence="5 6" id="KW-0472">Membrane</keyword>
<proteinExistence type="inferred from homology"/>
<dbReference type="GO" id="GO:0016020">
    <property type="term" value="C:membrane"/>
    <property type="evidence" value="ECO:0007669"/>
    <property type="project" value="UniProtKB-SubCell"/>
</dbReference>
<dbReference type="PANTHER" id="PTHR32322:SF2">
    <property type="entry name" value="EAMA DOMAIN-CONTAINING PROTEIN"/>
    <property type="match status" value="1"/>
</dbReference>
<feature type="transmembrane region" description="Helical" evidence="6">
    <location>
        <begin position="155"/>
        <end position="174"/>
    </location>
</feature>
<dbReference type="AlphaFoldDB" id="A0A1H4E387"/>
<feature type="transmembrane region" description="Helical" evidence="6">
    <location>
        <begin position="74"/>
        <end position="93"/>
    </location>
</feature>
<dbReference type="SUPFAM" id="SSF103481">
    <property type="entry name" value="Multidrug resistance efflux transporter EmrE"/>
    <property type="match status" value="2"/>
</dbReference>
<feature type="transmembrane region" description="Helical" evidence="6">
    <location>
        <begin position="40"/>
        <end position="62"/>
    </location>
</feature>
<feature type="transmembrane region" description="Helical" evidence="6">
    <location>
        <begin position="217"/>
        <end position="237"/>
    </location>
</feature>
<evidence type="ECO:0000313" key="9">
    <source>
        <dbReference type="Proteomes" id="UP000198703"/>
    </source>
</evidence>
<dbReference type="PANTHER" id="PTHR32322">
    <property type="entry name" value="INNER MEMBRANE TRANSPORTER"/>
    <property type="match status" value="1"/>
</dbReference>
<evidence type="ECO:0000259" key="7">
    <source>
        <dbReference type="Pfam" id="PF00892"/>
    </source>
</evidence>
<name>A0A1H4E387_9RHOB</name>
<keyword evidence="4 6" id="KW-1133">Transmembrane helix</keyword>
<protein>
    <submittedName>
        <fullName evidence="8">Threonine/homoserine efflux transporter RhtA</fullName>
    </submittedName>
</protein>
<feature type="transmembrane region" description="Helical" evidence="6">
    <location>
        <begin position="12"/>
        <end position="34"/>
    </location>
</feature>
<sequence>MAEKQGGVDLTAATMGVAFALIWSSAFTSAKIALVDAPPFLMLAARFGLAGALAVGLALALGQRPPRDGATWRAIALFGLCQNALYLGLNFLAMTKVPAGLAAIIASALPLAVAGLSYLWRGERLAPLALAGLAAGFAGVALIMAGRVAGGADPLGVALCLVGLMALAVATLTVQGAGAGTGLLMAVGLQMLVGAAALAPVGLIFESVADVRPTLSLALAFAYTALLPGLVATMIWFRLVARIGPTAASAFHFLNPALGVAIAAALLGETVTTLDFVGVAVVTAGIAAVQLSRAQAR</sequence>
<dbReference type="InterPro" id="IPR050638">
    <property type="entry name" value="AA-Vitamin_Transporters"/>
</dbReference>
<feature type="domain" description="EamA" evidence="7">
    <location>
        <begin position="155"/>
        <end position="288"/>
    </location>
</feature>
<keyword evidence="9" id="KW-1185">Reference proteome</keyword>
<dbReference type="OrthoDB" id="7274881at2"/>
<evidence type="ECO:0000256" key="2">
    <source>
        <dbReference type="ARBA" id="ARBA00007362"/>
    </source>
</evidence>
<feature type="transmembrane region" description="Helical" evidence="6">
    <location>
        <begin position="273"/>
        <end position="291"/>
    </location>
</feature>
<comment type="subcellular location">
    <subcellularLocation>
        <location evidence="1">Membrane</location>
        <topology evidence="1">Multi-pass membrane protein</topology>
    </subcellularLocation>
</comment>
<organism evidence="8 9">
    <name type="scientific">Rubrimonas cliftonensis</name>
    <dbReference type="NCBI Taxonomy" id="89524"/>
    <lineage>
        <taxon>Bacteria</taxon>
        <taxon>Pseudomonadati</taxon>
        <taxon>Pseudomonadota</taxon>
        <taxon>Alphaproteobacteria</taxon>
        <taxon>Rhodobacterales</taxon>
        <taxon>Paracoccaceae</taxon>
        <taxon>Rubrimonas</taxon>
    </lineage>
</organism>
<dbReference type="Proteomes" id="UP000198703">
    <property type="component" value="Unassembled WGS sequence"/>
</dbReference>
<evidence type="ECO:0000256" key="4">
    <source>
        <dbReference type="ARBA" id="ARBA00022989"/>
    </source>
</evidence>
<dbReference type="RefSeq" id="WP_093254983.1">
    <property type="nucleotide sequence ID" value="NZ_FNQM01000012.1"/>
</dbReference>
<comment type="similarity">
    <text evidence="2">Belongs to the EamA transporter family.</text>
</comment>
<feature type="transmembrane region" description="Helical" evidence="6">
    <location>
        <begin position="127"/>
        <end position="149"/>
    </location>
</feature>
<evidence type="ECO:0000256" key="6">
    <source>
        <dbReference type="SAM" id="Phobius"/>
    </source>
</evidence>
<dbReference type="Pfam" id="PF00892">
    <property type="entry name" value="EamA"/>
    <property type="match status" value="2"/>
</dbReference>
<keyword evidence="3 6" id="KW-0812">Transmembrane</keyword>
<evidence type="ECO:0000313" key="8">
    <source>
        <dbReference type="EMBL" id="SEA79481.1"/>
    </source>
</evidence>
<evidence type="ECO:0000256" key="5">
    <source>
        <dbReference type="ARBA" id="ARBA00023136"/>
    </source>
</evidence>
<gene>
    <name evidence="8" type="ORF">SAMN05444370_11223</name>
</gene>
<dbReference type="EMBL" id="FNQM01000012">
    <property type="protein sequence ID" value="SEA79481.1"/>
    <property type="molecule type" value="Genomic_DNA"/>
</dbReference>
<feature type="transmembrane region" description="Helical" evidence="6">
    <location>
        <begin position="249"/>
        <end position="267"/>
    </location>
</feature>
<dbReference type="STRING" id="89524.SAMN05444370_11223"/>
<feature type="transmembrane region" description="Helical" evidence="6">
    <location>
        <begin position="99"/>
        <end position="120"/>
    </location>
</feature>